<accession>A0A3S3NXY0</accession>
<sequence>MFLTYYRVGVELWGSQSIGECTSKQISSIKSKKILQIVKMMIFVFLIFAICWLPYHVYFILLYHFPQINQLSYVQHIYL</sequence>
<comment type="caution">
    <text evidence="12">The sequence shown here is derived from an EMBL/GenBank/DDBJ whole genome shotgun (WGS) entry which is preliminary data.</text>
</comment>
<dbReference type="GO" id="GO:0005886">
    <property type="term" value="C:plasma membrane"/>
    <property type="evidence" value="ECO:0007669"/>
    <property type="project" value="UniProtKB-SubCell"/>
</dbReference>
<evidence type="ECO:0000256" key="6">
    <source>
        <dbReference type="ARBA" id="ARBA00023040"/>
    </source>
</evidence>
<dbReference type="InterPro" id="IPR000276">
    <property type="entry name" value="GPCR_Rhodpsn"/>
</dbReference>
<dbReference type="InterPro" id="IPR017452">
    <property type="entry name" value="GPCR_Rhodpsn_7TM"/>
</dbReference>
<dbReference type="STRING" id="1965070.A0A3S3NXY0"/>
<evidence type="ECO:0000256" key="8">
    <source>
        <dbReference type="ARBA" id="ARBA00023170"/>
    </source>
</evidence>
<dbReference type="PANTHER" id="PTHR46925:SF2">
    <property type="entry name" value="G-PROTEIN COUPLED RECEPTOR TKR-1-RELATED"/>
    <property type="match status" value="1"/>
</dbReference>
<dbReference type="GO" id="GO:0004995">
    <property type="term" value="F:tachykinin receptor activity"/>
    <property type="evidence" value="ECO:0007669"/>
    <property type="project" value="InterPro"/>
</dbReference>
<dbReference type="AlphaFoldDB" id="A0A3S3NXY0"/>
<evidence type="ECO:0000256" key="10">
    <source>
        <dbReference type="SAM" id="Phobius"/>
    </source>
</evidence>
<dbReference type="EMBL" id="NCKU01005912">
    <property type="protein sequence ID" value="RWS04044.1"/>
    <property type="molecule type" value="Genomic_DNA"/>
</dbReference>
<dbReference type="Proteomes" id="UP000285301">
    <property type="component" value="Unassembled WGS sequence"/>
</dbReference>
<dbReference type="InterPro" id="IPR001681">
    <property type="entry name" value="Neurokn_rcpt"/>
</dbReference>
<keyword evidence="6" id="KW-0297">G-protein coupled receptor</keyword>
<comment type="similarity">
    <text evidence="2">Belongs to the G-protein coupled receptor 1 family.</text>
</comment>
<dbReference type="SUPFAM" id="SSF81321">
    <property type="entry name" value="Family A G protein-coupled receptor-like"/>
    <property type="match status" value="1"/>
</dbReference>
<evidence type="ECO:0000313" key="12">
    <source>
        <dbReference type="EMBL" id="RWS04044.1"/>
    </source>
</evidence>
<keyword evidence="4 10" id="KW-0812">Transmembrane</keyword>
<feature type="domain" description="G-protein coupled receptors family 1 profile" evidence="11">
    <location>
        <begin position="1"/>
        <end position="79"/>
    </location>
</feature>
<keyword evidence="8 12" id="KW-0675">Receptor</keyword>
<keyword evidence="5 10" id="KW-1133">Transmembrane helix</keyword>
<protein>
    <submittedName>
        <fullName evidence="12">Tachykinin-like peptides receptor 99D</fullName>
    </submittedName>
</protein>
<proteinExistence type="inferred from homology"/>
<evidence type="ECO:0000259" key="11">
    <source>
        <dbReference type="PROSITE" id="PS50262"/>
    </source>
</evidence>
<organism evidence="12 13">
    <name type="scientific">Dinothrombium tinctorium</name>
    <dbReference type="NCBI Taxonomy" id="1965070"/>
    <lineage>
        <taxon>Eukaryota</taxon>
        <taxon>Metazoa</taxon>
        <taxon>Ecdysozoa</taxon>
        <taxon>Arthropoda</taxon>
        <taxon>Chelicerata</taxon>
        <taxon>Arachnida</taxon>
        <taxon>Acari</taxon>
        <taxon>Acariformes</taxon>
        <taxon>Trombidiformes</taxon>
        <taxon>Prostigmata</taxon>
        <taxon>Anystina</taxon>
        <taxon>Parasitengona</taxon>
        <taxon>Trombidioidea</taxon>
        <taxon>Trombidiidae</taxon>
        <taxon>Dinothrombium</taxon>
    </lineage>
</organism>
<dbReference type="Gene3D" id="1.20.1070.10">
    <property type="entry name" value="Rhodopsin 7-helix transmembrane proteins"/>
    <property type="match status" value="1"/>
</dbReference>
<keyword evidence="3" id="KW-1003">Cell membrane</keyword>
<dbReference type="Pfam" id="PF00001">
    <property type="entry name" value="7tm_1"/>
    <property type="match status" value="1"/>
</dbReference>
<name>A0A3S3NXY0_9ACAR</name>
<feature type="non-terminal residue" evidence="12">
    <location>
        <position position="79"/>
    </location>
</feature>
<keyword evidence="7 10" id="KW-0472">Membrane</keyword>
<evidence type="ECO:0000256" key="1">
    <source>
        <dbReference type="ARBA" id="ARBA00004651"/>
    </source>
</evidence>
<evidence type="ECO:0000256" key="4">
    <source>
        <dbReference type="ARBA" id="ARBA00022692"/>
    </source>
</evidence>
<evidence type="ECO:0000256" key="3">
    <source>
        <dbReference type="ARBA" id="ARBA00022475"/>
    </source>
</evidence>
<dbReference type="PANTHER" id="PTHR46925">
    <property type="entry name" value="G-PROTEIN COUPLED RECEPTOR TKR-1-RELATED"/>
    <property type="match status" value="1"/>
</dbReference>
<comment type="subcellular location">
    <subcellularLocation>
        <location evidence="1">Cell membrane</location>
        <topology evidence="1">Multi-pass membrane protein</topology>
    </subcellularLocation>
</comment>
<evidence type="ECO:0000256" key="5">
    <source>
        <dbReference type="ARBA" id="ARBA00022989"/>
    </source>
</evidence>
<keyword evidence="13" id="KW-1185">Reference proteome</keyword>
<gene>
    <name evidence="12" type="ORF">B4U79_10709</name>
</gene>
<evidence type="ECO:0000256" key="7">
    <source>
        <dbReference type="ARBA" id="ARBA00023136"/>
    </source>
</evidence>
<dbReference type="PROSITE" id="PS50262">
    <property type="entry name" value="G_PROTEIN_RECEP_F1_2"/>
    <property type="match status" value="1"/>
</dbReference>
<evidence type="ECO:0000256" key="2">
    <source>
        <dbReference type="ARBA" id="ARBA00010663"/>
    </source>
</evidence>
<dbReference type="OrthoDB" id="5981855at2759"/>
<feature type="transmembrane region" description="Helical" evidence="10">
    <location>
        <begin position="40"/>
        <end position="65"/>
    </location>
</feature>
<evidence type="ECO:0000313" key="13">
    <source>
        <dbReference type="Proteomes" id="UP000285301"/>
    </source>
</evidence>
<keyword evidence="9" id="KW-0807">Transducer</keyword>
<reference evidence="12 13" key="1">
    <citation type="journal article" date="2018" name="Gigascience">
        <title>Genomes of trombidid mites reveal novel predicted allergens and laterally-transferred genes associated with secondary metabolism.</title>
        <authorList>
            <person name="Dong X."/>
            <person name="Chaisiri K."/>
            <person name="Xia D."/>
            <person name="Armstrong S.D."/>
            <person name="Fang Y."/>
            <person name="Donnelly M.J."/>
            <person name="Kadowaki T."/>
            <person name="McGarry J.W."/>
            <person name="Darby A.C."/>
            <person name="Makepeace B.L."/>
        </authorList>
    </citation>
    <scope>NUCLEOTIDE SEQUENCE [LARGE SCALE GENOMIC DNA]</scope>
    <source>
        <strain evidence="12">UoL-WK</strain>
    </source>
</reference>
<evidence type="ECO:0000256" key="9">
    <source>
        <dbReference type="ARBA" id="ARBA00023224"/>
    </source>
</evidence>